<evidence type="ECO:0008006" key="5">
    <source>
        <dbReference type="Google" id="ProtNLM"/>
    </source>
</evidence>
<name>A0AAV0I8M0_9ROSI</name>
<dbReference type="AlphaFoldDB" id="A0AAV0I8M0"/>
<dbReference type="InterPro" id="IPR055276">
    <property type="entry name" value="NHL41-like"/>
</dbReference>
<dbReference type="PANTHER" id="PTHR48436:SF1">
    <property type="entry name" value="2, PUTATIVE-RELATED"/>
    <property type="match status" value="1"/>
</dbReference>
<proteinExistence type="predicted"/>
<dbReference type="EMBL" id="CAMGYJ010000003">
    <property type="protein sequence ID" value="CAI0393867.1"/>
    <property type="molecule type" value="Genomic_DNA"/>
</dbReference>
<evidence type="ECO:0000256" key="1">
    <source>
        <dbReference type="SAM" id="MobiDB-lite"/>
    </source>
</evidence>
<gene>
    <name evidence="3" type="ORF">LITE_LOCUS8117</name>
</gene>
<dbReference type="Proteomes" id="UP001154282">
    <property type="component" value="Unassembled WGS sequence"/>
</dbReference>
<evidence type="ECO:0000313" key="3">
    <source>
        <dbReference type="EMBL" id="CAI0393867.1"/>
    </source>
</evidence>
<sequence length="300" mass="33245">MDSSSTSADREVEQQRLGTAWILHHHSIAAGDGYSSSMQSCPYYVQSPLSSTLDDDVAVKASDEEDEHDGGGGGGGEEYYYEKMRPSSDQGGGVWRRCFSFSRSSSCSWISVQLLWRFLVSFGLALLVFYIATKPPPPKVSVRVAGMSEFQLAEGVDSTGVTTKILTCNCSLDVLIKNKSKLFGLHVHPPILELSFGHLLVAMSRGSKFYAENHDSTSFRLYVGTRNKPMYGAGRNMQDLMESGRGLPIVVRVGLSSYFRVVSSIIRPKFHHKAECMLLLDKIYDKKHQTQTFRSSCIVS</sequence>
<accession>A0AAV0I8M0</accession>
<keyword evidence="2" id="KW-0812">Transmembrane</keyword>
<keyword evidence="2" id="KW-0472">Membrane</keyword>
<protein>
    <recommendedName>
        <fullName evidence="5">Late embryogenesis abundant protein LEA-2 subgroup domain-containing protein</fullName>
    </recommendedName>
</protein>
<keyword evidence="4" id="KW-1185">Reference proteome</keyword>
<reference evidence="3" key="1">
    <citation type="submission" date="2022-08" db="EMBL/GenBank/DDBJ databases">
        <authorList>
            <person name="Gutierrez-Valencia J."/>
        </authorList>
    </citation>
    <scope>NUCLEOTIDE SEQUENCE</scope>
</reference>
<dbReference type="PANTHER" id="PTHR48436">
    <property type="entry name" value="2, PUTATIVE-RELATED"/>
    <property type="match status" value="1"/>
</dbReference>
<organism evidence="3 4">
    <name type="scientific">Linum tenue</name>
    <dbReference type="NCBI Taxonomy" id="586396"/>
    <lineage>
        <taxon>Eukaryota</taxon>
        <taxon>Viridiplantae</taxon>
        <taxon>Streptophyta</taxon>
        <taxon>Embryophyta</taxon>
        <taxon>Tracheophyta</taxon>
        <taxon>Spermatophyta</taxon>
        <taxon>Magnoliopsida</taxon>
        <taxon>eudicotyledons</taxon>
        <taxon>Gunneridae</taxon>
        <taxon>Pentapetalae</taxon>
        <taxon>rosids</taxon>
        <taxon>fabids</taxon>
        <taxon>Malpighiales</taxon>
        <taxon>Linaceae</taxon>
        <taxon>Linum</taxon>
    </lineage>
</organism>
<evidence type="ECO:0000313" key="4">
    <source>
        <dbReference type="Proteomes" id="UP001154282"/>
    </source>
</evidence>
<keyword evidence="2" id="KW-1133">Transmembrane helix</keyword>
<evidence type="ECO:0000256" key="2">
    <source>
        <dbReference type="SAM" id="Phobius"/>
    </source>
</evidence>
<comment type="caution">
    <text evidence="3">The sequence shown here is derived from an EMBL/GenBank/DDBJ whole genome shotgun (WGS) entry which is preliminary data.</text>
</comment>
<feature type="transmembrane region" description="Helical" evidence="2">
    <location>
        <begin position="114"/>
        <end position="133"/>
    </location>
</feature>
<feature type="region of interest" description="Disordered" evidence="1">
    <location>
        <begin position="60"/>
        <end position="79"/>
    </location>
</feature>